<organism evidence="2 3">
    <name type="scientific">Olea europaea subsp. europaea</name>
    <dbReference type="NCBI Taxonomy" id="158383"/>
    <lineage>
        <taxon>Eukaryota</taxon>
        <taxon>Viridiplantae</taxon>
        <taxon>Streptophyta</taxon>
        <taxon>Embryophyta</taxon>
        <taxon>Tracheophyta</taxon>
        <taxon>Spermatophyta</taxon>
        <taxon>Magnoliopsida</taxon>
        <taxon>eudicotyledons</taxon>
        <taxon>Gunneridae</taxon>
        <taxon>Pentapetalae</taxon>
        <taxon>asterids</taxon>
        <taxon>lamiids</taxon>
        <taxon>Lamiales</taxon>
        <taxon>Oleaceae</taxon>
        <taxon>Oleeae</taxon>
        <taxon>Olea</taxon>
    </lineage>
</organism>
<reference evidence="2 3" key="1">
    <citation type="submission" date="2019-12" db="EMBL/GenBank/DDBJ databases">
        <authorList>
            <person name="Alioto T."/>
            <person name="Alioto T."/>
            <person name="Gomez Garrido J."/>
        </authorList>
    </citation>
    <scope>NUCLEOTIDE SEQUENCE [LARGE SCALE GENOMIC DNA]</scope>
</reference>
<proteinExistence type="predicted"/>
<gene>
    <name evidence="2" type="ORF">OLEA9_A040525</name>
</gene>
<name>A0A8S0S6I4_OLEEU</name>
<evidence type="ECO:0000313" key="2">
    <source>
        <dbReference type="EMBL" id="CAA2987350.1"/>
    </source>
</evidence>
<evidence type="ECO:0000313" key="3">
    <source>
        <dbReference type="Proteomes" id="UP000594638"/>
    </source>
</evidence>
<dbReference type="EMBL" id="CACTIH010003917">
    <property type="protein sequence ID" value="CAA2987350.1"/>
    <property type="molecule type" value="Genomic_DNA"/>
</dbReference>
<comment type="caution">
    <text evidence="2">The sequence shown here is derived from an EMBL/GenBank/DDBJ whole genome shotgun (WGS) entry which is preliminary data.</text>
</comment>
<keyword evidence="3" id="KW-1185">Reference proteome</keyword>
<dbReference type="Proteomes" id="UP000594638">
    <property type="component" value="Unassembled WGS sequence"/>
</dbReference>
<sequence length="72" mass="7520">MSTMMGYRRPTKVAALQGNVGSSRGYDLDLYGDGGGGGPMPKGMATEGEVPMSKGVVEEREVALVGNEEEDP</sequence>
<accession>A0A8S0S6I4</accession>
<dbReference type="Gramene" id="OE9A040525T1">
    <property type="protein sequence ID" value="OE9A040525C1"/>
    <property type="gene ID" value="OE9A040525"/>
</dbReference>
<feature type="region of interest" description="Disordered" evidence="1">
    <location>
        <begin position="24"/>
        <end position="49"/>
    </location>
</feature>
<protein>
    <submittedName>
        <fullName evidence="2">Uncharacterized protein</fullName>
    </submittedName>
</protein>
<evidence type="ECO:0000256" key="1">
    <source>
        <dbReference type="SAM" id="MobiDB-lite"/>
    </source>
</evidence>
<dbReference type="AlphaFoldDB" id="A0A8S0S6I4"/>